<evidence type="ECO:0000256" key="2">
    <source>
        <dbReference type="ARBA" id="ARBA00022737"/>
    </source>
</evidence>
<dbReference type="InterPro" id="IPR001611">
    <property type="entry name" value="Leu-rich_rpt"/>
</dbReference>
<dbReference type="InterPro" id="IPR003591">
    <property type="entry name" value="Leu-rich_rpt_typical-subtyp"/>
</dbReference>
<accession>A0A6J1M9B3</accession>
<feature type="domain" description="PIF1/LRR1 pleckstrin homology" evidence="4">
    <location>
        <begin position="1"/>
        <end position="121"/>
    </location>
</feature>
<evidence type="ECO:0000256" key="3">
    <source>
        <dbReference type="ARBA" id="ARBA00023242"/>
    </source>
</evidence>
<dbReference type="Pfam" id="PF00560">
    <property type="entry name" value="LRR_1"/>
    <property type="match status" value="1"/>
</dbReference>
<dbReference type="SMART" id="SM00364">
    <property type="entry name" value="LRR_BAC"/>
    <property type="match status" value="2"/>
</dbReference>
<dbReference type="GeneID" id="111601252"/>
<keyword evidence="1" id="KW-0433">Leucine-rich repeat</keyword>
<dbReference type="Pfam" id="PF13855">
    <property type="entry name" value="LRR_8"/>
    <property type="match status" value="1"/>
</dbReference>
<evidence type="ECO:0000313" key="6">
    <source>
        <dbReference type="RefSeq" id="XP_023173523.2"/>
    </source>
</evidence>
<dbReference type="KEGG" id="dhe:111601252"/>
<dbReference type="PANTHER" id="PTHR48051:SF1">
    <property type="entry name" value="RAS SUPPRESSOR PROTEIN 1"/>
    <property type="match status" value="1"/>
</dbReference>
<dbReference type="OMA" id="GELNDWC"/>
<keyword evidence="3" id="KW-0539">Nucleus</keyword>
<dbReference type="InterPro" id="IPR050216">
    <property type="entry name" value="LRR_domain-containing"/>
</dbReference>
<reference evidence="6" key="1">
    <citation type="submission" date="2025-08" db="UniProtKB">
        <authorList>
            <consortium name="RefSeq"/>
        </authorList>
    </citation>
    <scope>IDENTIFICATION</scope>
    <source>
        <strain evidence="6">15085-1641.00</strain>
        <tissue evidence="6">Whole body</tissue>
    </source>
</reference>
<dbReference type="Pfam" id="PF25344">
    <property type="entry name" value="PH_LRR1"/>
    <property type="match status" value="1"/>
</dbReference>
<proteinExistence type="predicted"/>
<name>A0A6J1M9B3_DROHY</name>
<keyword evidence="5" id="KW-1185">Reference proteome</keyword>
<evidence type="ECO:0000256" key="1">
    <source>
        <dbReference type="ARBA" id="ARBA00022614"/>
    </source>
</evidence>
<dbReference type="PROSITE" id="PS51450">
    <property type="entry name" value="LRR"/>
    <property type="match status" value="2"/>
</dbReference>
<keyword evidence="2" id="KW-0677">Repeat</keyword>
<dbReference type="InterPro" id="IPR032675">
    <property type="entry name" value="LRR_dom_sf"/>
</dbReference>
<dbReference type="InterPro" id="IPR057437">
    <property type="entry name" value="PIF1/LRR1_PH"/>
</dbReference>
<dbReference type="CTD" id="34449"/>
<dbReference type="RefSeq" id="XP_023173523.2">
    <property type="nucleotide sequence ID" value="XM_023317755.2"/>
</dbReference>
<dbReference type="SUPFAM" id="SSF52058">
    <property type="entry name" value="L domain-like"/>
    <property type="match status" value="1"/>
</dbReference>
<dbReference type="Gene3D" id="3.80.10.10">
    <property type="entry name" value="Ribonuclease Inhibitor"/>
    <property type="match status" value="2"/>
</dbReference>
<gene>
    <name evidence="6" type="primary">LOC111601252</name>
</gene>
<evidence type="ECO:0000313" key="5">
    <source>
        <dbReference type="Proteomes" id="UP000504633"/>
    </source>
</evidence>
<dbReference type="OrthoDB" id="17912at2759"/>
<organism evidence="5 6">
    <name type="scientific">Drosophila hydei</name>
    <name type="common">Fruit fly</name>
    <dbReference type="NCBI Taxonomy" id="7224"/>
    <lineage>
        <taxon>Eukaryota</taxon>
        <taxon>Metazoa</taxon>
        <taxon>Ecdysozoa</taxon>
        <taxon>Arthropoda</taxon>
        <taxon>Hexapoda</taxon>
        <taxon>Insecta</taxon>
        <taxon>Pterygota</taxon>
        <taxon>Neoptera</taxon>
        <taxon>Endopterygota</taxon>
        <taxon>Diptera</taxon>
        <taxon>Brachycera</taxon>
        <taxon>Muscomorpha</taxon>
        <taxon>Ephydroidea</taxon>
        <taxon>Drosophilidae</taxon>
        <taxon>Drosophila</taxon>
    </lineage>
</organism>
<sequence length="428" mass="48192">MKILCEVQVLNRTTQANRTPRPVKSTLAIGYKQSARDSNGNTKKELEMVLFTPQVKAGTRYKVRDNIHCVHTKFVLDGKATIGFKQPAENLLIKCDPIQLKGFLQTLKLGMEGKDAINLRLNIANTTAIPQKSQPQLRMTINKRSEYPIKGFPRTLKSLTIRNIQLVKLSFEICTLRNLTTLDVSGNKLTKIPTELGRLPLTTLHLSDNALGELNDWCWLRGSKLRESLVELDLSDNGLSYFPPALVRLERLVTLNLNHNNLSHLPFAIRRLQKLRSLHVSSNKLESLPAAIEDLHIDLLDVWGNCFKGFNMEAARTQVQRLAAGHTPAPLWLQAARIVASHKLPFSESTLPAILIELISEAPKCLCGKLCYALESRDLLKRVTQPKFTNIKNLTYSREHQIYSDIIICGSNCCAYQQLKGLFNILIS</sequence>
<dbReference type="GO" id="GO:0005737">
    <property type="term" value="C:cytoplasm"/>
    <property type="evidence" value="ECO:0007669"/>
    <property type="project" value="TreeGrafter"/>
</dbReference>
<evidence type="ECO:0000259" key="4">
    <source>
        <dbReference type="Pfam" id="PF25344"/>
    </source>
</evidence>
<dbReference type="AlphaFoldDB" id="A0A6J1M9B3"/>
<dbReference type="SMART" id="SM00369">
    <property type="entry name" value="LRR_TYP"/>
    <property type="match status" value="3"/>
</dbReference>
<dbReference type="Proteomes" id="UP000504633">
    <property type="component" value="Unplaced"/>
</dbReference>
<protein>
    <submittedName>
        <fullName evidence="6">Leucine-rich repeat protein 1</fullName>
    </submittedName>
</protein>
<dbReference type="PANTHER" id="PTHR48051">
    <property type="match status" value="1"/>
</dbReference>